<protein>
    <submittedName>
        <fullName evidence="3">Polynucleotide kinase-phosphatase</fullName>
    </submittedName>
</protein>
<sequence length="821" mass="90467">MPIDLPELCLVALVGASSAGKTHFAAQHFLPSETLSSDFFRRLVSDDEAALDANADAFDSLFFVAGKRLTRGRLTVVDATSVRPDDRQRLIKLARQYDVPAVAIVLDLPLKVLQARHAERSDRALSPDVIKRQHLELRRTLNGLSKEGFRQVWALRSEEEISAAQIRRVPLNANKKDLLGPFDFIGDVHGCLSELRALLTQLGYVNGQHPQGRTAVFVGDLIDRGPDSAGVLDLVMKMVHSGQALCVIGNHDDKLMRVLDGQKATLKHGLADTVRQLEERGEAFKTQVRTFLRGLTGHLQLDGGAVVVAHAGLPEAYQGRSSGRVRSFALYGDVDGSTDEWGMPVRRDWAKGYSGGGRVIYGHTPVARPVWVNRTLNLDTGCVFGGALTALRYPELELVSVPALAQYAAPSRPFLPLAGGADAPLEWADFSGDQRLETRTFGSVNLKAAEMRGALEVFGRFGIDPADALYLPPTMSPVETSSRPDYLEHPDEAFAYYRAEGQAEVICQEKHMGSRTLLLLRQDASGAIYTRTGRPFFKDAAWERDLLERATQAATRAGLWEALKTDWLLLDAEILPWNFKAGELLRGQYAPVAAAGETALGAAVQLLEQAQRRGLPLAEVLSHTQTRAEDLHAYRQAYRAYVRQVDTPADLKVAPFHLLASKGAVHDDQTHLWHLEMLGQLVDAAPDLFISTAAQIFNLNDPASQQAATDWWLSLTAQGGEGMVVKPLHFRQDDKRLLQPALKVRGREYLRIIYGPEYTQPQHLVRLKARAVKAKRGRAVREFHLGLEGLRRFSEGAGISAVHPYVLGVLALEQGELDARL</sequence>
<keyword evidence="3" id="KW-0418">Kinase</keyword>
<evidence type="ECO:0000313" key="3">
    <source>
        <dbReference type="EMBL" id="AZI44797.1"/>
    </source>
</evidence>
<dbReference type="NCBIfam" id="TIGR04075">
    <property type="entry name" value="bacter_Pnkp"/>
    <property type="match status" value="1"/>
</dbReference>
<keyword evidence="3" id="KW-0614">Plasmid</keyword>
<evidence type="ECO:0000313" key="4">
    <source>
        <dbReference type="Proteomes" id="UP000276417"/>
    </source>
</evidence>
<dbReference type="SUPFAM" id="SSF56091">
    <property type="entry name" value="DNA ligase/mRNA capping enzyme, catalytic domain"/>
    <property type="match status" value="1"/>
</dbReference>
<dbReference type="PANTHER" id="PTHR42850:SF7">
    <property type="entry name" value="BIS(5'-NUCLEOSYL)-TETRAPHOSPHATASE PRPE [ASYMMETRICAL]"/>
    <property type="match status" value="1"/>
</dbReference>
<dbReference type="SUPFAM" id="SSF56300">
    <property type="entry name" value="Metallo-dependent phosphatases"/>
    <property type="match status" value="1"/>
</dbReference>
<dbReference type="GO" id="GO:0016791">
    <property type="term" value="F:phosphatase activity"/>
    <property type="evidence" value="ECO:0007669"/>
    <property type="project" value="TreeGrafter"/>
</dbReference>
<dbReference type="InterPro" id="IPR029052">
    <property type="entry name" value="Metallo-depent_PP-like"/>
</dbReference>
<organism evidence="3 4">
    <name type="scientific">Deinococcus psychrotolerans</name>
    <dbReference type="NCBI Taxonomy" id="2489213"/>
    <lineage>
        <taxon>Bacteria</taxon>
        <taxon>Thermotogati</taxon>
        <taxon>Deinococcota</taxon>
        <taxon>Deinococci</taxon>
        <taxon>Deinococcales</taxon>
        <taxon>Deinococcaceae</taxon>
        <taxon>Deinococcus</taxon>
    </lineage>
</organism>
<dbReference type="EMBL" id="CP034185">
    <property type="protein sequence ID" value="AZI44797.1"/>
    <property type="molecule type" value="Genomic_DNA"/>
</dbReference>
<name>A0A3G8YKI5_9DEIO</name>
<geneLocation type="plasmid" evidence="3 4">
    <name>unnamed1</name>
</geneLocation>
<dbReference type="OrthoDB" id="9779903at2"/>
<dbReference type="PANTHER" id="PTHR42850">
    <property type="entry name" value="METALLOPHOSPHOESTERASE"/>
    <property type="match status" value="1"/>
</dbReference>
<dbReference type="CDD" id="cd07423">
    <property type="entry name" value="MPP_Prp_like"/>
    <property type="match status" value="1"/>
</dbReference>
<dbReference type="InterPro" id="IPR027417">
    <property type="entry name" value="P-loop_NTPase"/>
</dbReference>
<dbReference type="KEGG" id="dph:EHF33_17215"/>
<dbReference type="InterPro" id="IPR024028">
    <property type="entry name" value="PNKP_bac"/>
</dbReference>
<evidence type="ECO:0000259" key="1">
    <source>
        <dbReference type="Pfam" id="PF00149"/>
    </source>
</evidence>
<dbReference type="Pfam" id="PF00149">
    <property type="entry name" value="Metallophos"/>
    <property type="match status" value="1"/>
</dbReference>
<keyword evidence="4" id="KW-1185">Reference proteome</keyword>
<dbReference type="InterPro" id="IPR050126">
    <property type="entry name" value="Ap4A_hydrolase"/>
</dbReference>
<proteinExistence type="predicted"/>
<dbReference type="Proteomes" id="UP000276417">
    <property type="component" value="Plasmid unnamed1"/>
</dbReference>
<gene>
    <name evidence="3" type="ORF">EHF33_17215</name>
</gene>
<feature type="domain" description="Calcineurin-like phosphoesterase" evidence="1">
    <location>
        <begin position="181"/>
        <end position="366"/>
    </location>
</feature>
<dbReference type="SUPFAM" id="SSF52540">
    <property type="entry name" value="P-loop containing nucleoside triphosphate hydrolases"/>
    <property type="match status" value="1"/>
</dbReference>
<dbReference type="InterPro" id="IPR004843">
    <property type="entry name" value="Calcineurin-like_PHP"/>
</dbReference>
<dbReference type="Gene3D" id="3.30.470.30">
    <property type="entry name" value="DNA ligase/mRNA capping enzyme"/>
    <property type="match status" value="2"/>
</dbReference>
<dbReference type="Gene3D" id="3.40.50.300">
    <property type="entry name" value="P-loop containing nucleotide triphosphate hydrolases"/>
    <property type="match status" value="1"/>
</dbReference>
<keyword evidence="3" id="KW-0808">Transferase</keyword>
<dbReference type="Pfam" id="PF16542">
    <property type="entry name" value="PNKP_ligase"/>
    <property type="match status" value="1"/>
</dbReference>
<evidence type="ECO:0000259" key="2">
    <source>
        <dbReference type="Pfam" id="PF16542"/>
    </source>
</evidence>
<feature type="domain" description="Polynucleotide kinase-phosphatase ligase" evidence="2">
    <location>
        <begin position="454"/>
        <end position="814"/>
    </location>
</feature>
<accession>A0A3G8YKI5</accession>
<dbReference type="Pfam" id="PF13671">
    <property type="entry name" value="AAA_33"/>
    <property type="match status" value="1"/>
</dbReference>
<reference evidence="3 4" key="1">
    <citation type="submission" date="2018-11" db="EMBL/GenBank/DDBJ databases">
        <title>Deinococcus shelandsis sp. nov., isolated from South Shetland Islands soil of Antarctica.</title>
        <authorList>
            <person name="Tian J."/>
        </authorList>
    </citation>
    <scope>NUCLEOTIDE SEQUENCE [LARGE SCALE GENOMIC DNA]</scope>
    <source>
        <strain evidence="3 4">S14-83T</strain>
        <plasmid evidence="3 4">unnamed1</plasmid>
    </source>
</reference>
<dbReference type="Gene3D" id="3.60.21.10">
    <property type="match status" value="1"/>
</dbReference>
<dbReference type="AlphaFoldDB" id="A0A3G8YKI5"/>
<dbReference type="GO" id="GO:0016301">
    <property type="term" value="F:kinase activity"/>
    <property type="evidence" value="ECO:0007669"/>
    <property type="project" value="UniProtKB-KW"/>
</dbReference>
<dbReference type="GO" id="GO:0005737">
    <property type="term" value="C:cytoplasm"/>
    <property type="evidence" value="ECO:0007669"/>
    <property type="project" value="TreeGrafter"/>
</dbReference>
<dbReference type="InterPro" id="IPR041780">
    <property type="entry name" value="MPP_PrpE-like"/>
</dbReference>
<dbReference type="InterPro" id="IPR032380">
    <property type="entry name" value="PNKP_ligase_dom"/>
</dbReference>